<protein>
    <submittedName>
        <fullName evidence="2">Uncharacterized protein</fullName>
    </submittedName>
</protein>
<dbReference type="GeneID" id="27363550"/>
<keyword evidence="3" id="KW-1185">Reference proteome</keyword>
<evidence type="ECO:0000313" key="2">
    <source>
        <dbReference type="EMBL" id="KIW36255.1"/>
    </source>
</evidence>
<gene>
    <name evidence="2" type="ORF">PV06_11476</name>
</gene>
<name>A0A0D2D1Z6_9EURO</name>
<dbReference type="RefSeq" id="XP_016256471.1">
    <property type="nucleotide sequence ID" value="XM_016413161.1"/>
</dbReference>
<feature type="compositionally biased region" description="Low complexity" evidence="1">
    <location>
        <begin position="101"/>
        <end position="110"/>
    </location>
</feature>
<dbReference type="AlphaFoldDB" id="A0A0D2D1Z6"/>
<organism evidence="2 3">
    <name type="scientific">Exophiala oligosperma</name>
    <dbReference type="NCBI Taxonomy" id="215243"/>
    <lineage>
        <taxon>Eukaryota</taxon>
        <taxon>Fungi</taxon>
        <taxon>Dikarya</taxon>
        <taxon>Ascomycota</taxon>
        <taxon>Pezizomycotina</taxon>
        <taxon>Eurotiomycetes</taxon>
        <taxon>Chaetothyriomycetidae</taxon>
        <taxon>Chaetothyriales</taxon>
        <taxon>Herpotrichiellaceae</taxon>
        <taxon>Exophiala</taxon>
    </lineage>
</organism>
<evidence type="ECO:0000313" key="3">
    <source>
        <dbReference type="Proteomes" id="UP000053342"/>
    </source>
</evidence>
<feature type="region of interest" description="Disordered" evidence="1">
    <location>
        <begin position="97"/>
        <end position="147"/>
    </location>
</feature>
<accession>A0A0D2D1Z6</accession>
<feature type="compositionally biased region" description="Polar residues" evidence="1">
    <location>
        <begin position="118"/>
        <end position="128"/>
    </location>
</feature>
<evidence type="ECO:0000256" key="1">
    <source>
        <dbReference type="SAM" id="MobiDB-lite"/>
    </source>
</evidence>
<proteinExistence type="predicted"/>
<dbReference type="VEuPathDB" id="FungiDB:PV06_11476"/>
<dbReference type="EMBL" id="KN847365">
    <property type="protein sequence ID" value="KIW36255.1"/>
    <property type="molecule type" value="Genomic_DNA"/>
</dbReference>
<reference evidence="2 3" key="1">
    <citation type="submission" date="2015-01" db="EMBL/GenBank/DDBJ databases">
        <title>The Genome Sequence of Exophiala oligosperma CBS72588.</title>
        <authorList>
            <consortium name="The Broad Institute Genomics Platform"/>
            <person name="Cuomo C."/>
            <person name="de Hoog S."/>
            <person name="Gorbushina A."/>
            <person name="Stielow B."/>
            <person name="Teixiera M."/>
            <person name="Abouelleil A."/>
            <person name="Chapman S.B."/>
            <person name="Priest M."/>
            <person name="Young S.K."/>
            <person name="Wortman J."/>
            <person name="Nusbaum C."/>
            <person name="Birren B."/>
        </authorList>
    </citation>
    <scope>NUCLEOTIDE SEQUENCE [LARGE SCALE GENOMIC DNA]</scope>
    <source>
        <strain evidence="2 3">CBS 72588</strain>
    </source>
</reference>
<dbReference type="HOGENOM" id="CLU_1768062_0_0_1"/>
<sequence>MVWSDPDKRIVIPPEEATIDPKELVCDSSLHQASRSDEILKGGPVEKLPYQTSHGVCTQGYEYALLTLTPPTQLVPGSQSNALQNLREHSVFSVTSATLLGSESSGSPESSYEDGHSPISNQGNSQMLHQKEPDRTRRKRKKPEELA</sequence>
<dbReference type="Proteomes" id="UP000053342">
    <property type="component" value="Unassembled WGS sequence"/>
</dbReference>